<keyword evidence="3" id="KW-1185">Reference proteome</keyword>
<organism evidence="2 3">
    <name type="scientific">Mya arenaria</name>
    <name type="common">Soft-shell clam</name>
    <dbReference type="NCBI Taxonomy" id="6604"/>
    <lineage>
        <taxon>Eukaryota</taxon>
        <taxon>Metazoa</taxon>
        <taxon>Spiralia</taxon>
        <taxon>Lophotrochozoa</taxon>
        <taxon>Mollusca</taxon>
        <taxon>Bivalvia</taxon>
        <taxon>Autobranchia</taxon>
        <taxon>Heteroconchia</taxon>
        <taxon>Euheterodonta</taxon>
        <taxon>Imparidentia</taxon>
        <taxon>Neoheterodontei</taxon>
        <taxon>Myida</taxon>
        <taxon>Myoidea</taxon>
        <taxon>Myidae</taxon>
        <taxon>Mya</taxon>
    </lineage>
</organism>
<gene>
    <name evidence="2" type="ORF">MAR_022856</name>
</gene>
<dbReference type="Pfam" id="PF16026">
    <property type="entry name" value="MIEAP"/>
    <property type="match status" value="1"/>
</dbReference>
<dbReference type="InterPro" id="IPR031981">
    <property type="entry name" value="MIEAP_C"/>
</dbReference>
<evidence type="ECO:0000313" key="3">
    <source>
        <dbReference type="Proteomes" id="UP001164746"/>
    </source>
</evidence>
<evidence type="ECO:0000313" key="2">
    <source>
        <dbReference type="EMBL" id="WAQ98483.1"/>
    </source>
</evidence>
<name>A0ABY7DNM9_MYAAR</name>
<dbReference type="EMBL" id="CP111014">
    <property type="protein sequence ID" value="WAQ98483.1"/>
    <property type="molecule type" value="Genomic_DNA"/>
</dbReference>
<feature type="domain" description="Mitochondria-eating protein C-terminal" evidence="1">
    <location>
        <begin position="131"/>
        <end position="203"/>
    </location>
</feature>
<reference evidence="2" key="1">
    <citation type="submission" date="2022-11" db="EMBL/GenBank/DDBJ databases">
        <title>Centuries of genome instability and evolution in soft-shell clam transmissible cancer (bioRxiv).</title>
        <authorList>
            <person name="Hart S.F.M."/>
            <person name="Yonemitsu M.A."/>
            <person name="Giersch R.M."/>
            <person name="Beal B.F."/>
            <person name="Arriagada G."/>
            <person name="Davis B.W."/>
            <person name="Ostrander E.A."/>
            <person name="Goff S.P."/>
            <person name="Metzger M.J."/>
        </authorList>
    </citation>
    <scope>NUCLEOTIDE SEQUENCE</scope>
    <source>
        <strain evidence="2">MELC-2E11</strain>
        <tissue evidence="2">Siphon/mantle</tissue>
    </source>
</reference>
<dbReference type="Proteomes" id="UP001164746">
    <property type="component" value="Chromosome 3"/>
</dbReference>
<accession>A0ABY7DNM9</accession>
<sequence length="209" mass="24100">MRTGFVQKNAADMLKKTEHVAVKLFEECNKSQISVCQSVAIPMSKPNDGTRQFSLSMLEEQFIERHWKPKIVPVRDHTGGRRAPNREKEIIKPAKMEGELVKLRKEVSLSMIPVVQQAYLRGKWDETCIEPLKPFIQKCLFLCWMMVVQSPPMVFYKNTEEGTRFESALYKQYTQTGDVLEYVVWPALLLHEDGPLVFKGVAQPKKAKE</sequence>
<protein>
    <recommendedName>
        <fullName evidence="1">Mitochondria-eating protein C-terminal domain-containing protein</fullName>
    </recommendedName>
</protein>
<proteinExistence type="predicted"/>
<evidence type="ECO:0000259" key="1">
    <source>
        <dbReference type="Pfam" id="PF16026"/>
    </source>
</evidence>